<reference evidence="5" key="1">
    <citation type="submission" date="2010-05" db="EMBL/GenBank/DDBJ databases">
        <title>The complete genome of Truepera radiovictris DSM 17093.</title>
        <authorList>
            <consortium name="US DOE Joint Genome Institute (JGI-PGF)"/>
            <person name="Lucas S."/>
            <person name="Copeland A."/>
            <person name="Lapidus A."/>
            <person name="Glavina del Rio T."/>
            <person name="Dalin E."/>
            <person name="Tice H."/>
            <person name="Bruce D."/>
            <person name="Goodwin L."/>
            <person name="Pitluck S."/>
            <person name="Kyrpides N."/>
            <person name="Mavromatis K."/>
            <person name="Ovchinnikova G."/>
            <person name="Munk A.C."/>
            <person name="Detter J.C."/>
            <person name="Han C."/>
            <person name="Tapia R."/>
            <person name="Land M."/>
            <person name="Hauser L."/>
            <person name="Markowitz V."/>
            <person name="Cheng J.-F."/>
            <person name="Hugenholtz P."/>
            <person name="Woyke T."/>
            <person name="Wu D."/>
            <person name="Tindall B."/>
            <person name="Pomrenke H.G."/>
            <person name="Brambilla E."/>
            <person name="Klenk H.-P."/>
            <person name="Eisen J.A."/>
        </authorList>
    </citation>
    <scope>NUCLEOTIDE SEQUENCE [LARGE SCALE GENOMIC DNA]</scope>
    <source>
        <strain evidence="5">DSM 17093 / CIP 108686 / LMG 22925 / RQ-24</strain>
    </source>
</reference>
<reference evidence="4 5" key="2">
    <citation type="journal article" date="2011" name="Stand. Genomic Sci.">
        <title>Complete genome sequence of Truepera radiovictrix type strain (RQ-24).</title>
        <authorList>
            <person name="Ivanova N."/>
            <person name="Rohde C."/>
            <person name="Munk C."/>
            <person name="Nolan M."/>
            <person name="Lucas S."/>
            <person name="Del Rio T.G."/>
            <person name="Tice H."/>
            <person name="Deshpande S."/>
            <person name="Cheng J.F."/>
            <person name="Tapia R."/>
            <person name="Han C."/>
            <person name="Goodwin L."/>
            <person name="Pitluck S."/>
            <person name="Liolios K."/>
            <person name="Mavromatis K."/>
            <person name="Mikhailova N."/>
            <person name="Pati A."/>
            <person name="Chen A."/>
            <person name="Palaniappan K."/>
            <person name="Land M."/>
            <person name="Hauser L."/>
            <person name="Chang Y.J."/>
            <person name="Jeffries C.D."/>
            <person name="Brambilla E."/>
            <person name="Rohde M."/>
            <person name="Goker M."/>
            <person name="Tindall B.J."/>
            <person name="Woyke T."/>
            <person name="Bristow J."/>
            <person name="Eisen J.A."/>
            <person name="Markowitz V."/>
            <person name="Hugenholtz P."/>
            <person name="Kyrpides N.C."/>
            <person name="Klenk H.P."/>
            <person name="Lapidus A."/>
        </authorList>
    </citation>
    <scope>NUCLEOTIDE SEQUENCE [LARGE SCALE GENOMIC DNA]</scope>
    <source>
        <strain evidence="5">DSM 17093 / CIP 108686 / LMG 22925 / RQ-24</strain>
    </source>
</reference>
<dbReference type="EMBL" id="CP002049">
    <property type="protein sequence ID" value="ADI15844.1"/>
    <property type="molecule type" value="Genomic_DNA"/>
</dbReference>
<evidence type="ECO:0000313" key="4">
    <source>
        <dbReference type="EMBL" id="ADI15844.1"/>
    </source>
</evidence>
<dbReference type="InterPro" id="IPR051259">
    <property type="entry name" value="rRNA_Methyltransferase"/>
</dbReference>
<dbReference type="CDD" id="cd18082">
    <property type="entry name" value="SpoU-like_family"/>
    <property type="match status" value="1"/>
</dbReference>
<dbReference type="InterPro" id="IPR029026">
    <property type="entry name" value="tRNA_m1G_MTases_N"/>
</dbReference>
<dbReference type="AlphaFoldDB" id="D7CV17"/>
<evidence type="ECO:0000259" key="3">
    <source>
        <dbReference type="Pfam" id="PF00588"/>
    </source>
</evidence>
<name>D7CV17_TRURR</name>
<dbReference type="PANTHER" id="PTHR43191">
    <property type="entry name" value="RRNA METHYLTRANSFERASE 3"/>
    <property type="match status" value="1"/>
</dbReference>
<dbReference type="Pfam" id="PF00588">
    <property type="entry name" value="SpoU_methylase"/>
    <property type="match status" value="1"/>
</dbReference>
<dbReference type="GO" id="GO:0008173">
    <property type="term" value="F:RNA methyltransferase activity"/>
    <property type="evidence" value="ECO:0007669"/>
    <property type="project" value="InterPro"/>
</dbReference>
<dbReference type="KEGG" id="tra:Trad_2741"/>
<dbReference type="GO" id="GO:0003723">
    <property type="term" value="F:RNA binding"/>
    <property type="evidence" value="ECO:0007669"/>
    <property type="project" value="InterPro"/>
</dbReference>
<gene>
    <name evidence="4" type="ordered locus">Trad_2741</name>
</gene>
<feature type="domain" description="tRNA/rRNA methyltransferase SpoU type" evidence="3">
    <location>
        <begin position="110"/>
        <end position="244"/>
    </location>
</feature>
<evidence type="ECO:0000256" key="1">
    <source>
        <dbReference type="ARBA" id="ARBA00022603"/>
    </source>
</evidence>
<keyword evidence="2" id="KW-0808">Transferase</keyword>
<organism evidence="4 5">
    <name type="scientific">Truepera radiovictrix (strain DSM 17093 / CIP 108686 / LMG 22925 / RQ-24)</name>
    <dbReference type="NCBI Taxonomy" id="649638"/>
    <lineage>
        <taxon>Bacteria</taxon>
        <taxon>Thermotogati</taxon>
        <taxon>Deinococcota</taxon>
        <taxon>Deinococci</taxon>
        <taxon>Trueperales</taxon>
        <taxon>Trueperaceae</taxon>
        <taxon>Truepera</taxon>
    </lineage>
</organism>
<proteinExistence type="predicted"/>
<accession>D7CV17</accession>
<dbReference type="eggNOG" id="COG0566">
    <property type="taxonomic scope" value="Bacteria"/>
</dbReference>
<evidence type="ECO:0000256" key="2">
    <source>
        <dbReference type="ARBA" id="ARBA00022679"/>
    </source>
</evidence>
<sequence length="253" mass="27481">MALVRAPAPPRAGPLQLQGYKTALPYAYSFGEFPTLELLTHRPEHALRVVAHTKGLGRRGVAAVRARCEARGLPFEVNDRAVERLSHKGNVYLFGVFAKYAAPLARERNHLLLVNPSDNGNVGTIVRTMLGFGVRDLALIAPAVDLFNPHVVRASMGATFAVNFAYFASLEVYRAAHAHRLYPFMLGGAKRLGEVRFEAPYTLVFGPEGAGLPEAYRAFESVQIPQSPLVESLNLAVAVGVALYEAARETSEG</sequence>
<dbReference type="GO" id="GO:0032259">
    <property type="term" value="P:methylation"/>
    <property type="evidence" value="ECO:0007669"/>
    <property type="project" value="UniProtKB-KW"/>
</dbReference>
<dbReference type="STRING" id="649638.Trad_2741"/>
<dbReference type="Proteomes" id="UP000000379">
    <property type="component" value="Chromosome"/>
</dbReference>
<protein>
    <submittedName>
        <fullName evidence="4">tRNA/rRNA methyltransferase (SpoU)</fullName>
    </submittedName>
</protein>
<dbReference type="SUPFAM" id="SSF75217">
    <property type="entry name" value="alpha/beta knot"/>
    <property type="match status" value="1"/>
</dbReference>
<dbReference type="InterPro" id="IPR029028">
    <property type="entry name" value="Alpha/beta_knot_MTases"/>
</dbReference>
<dbReference type="Gene3D" id="3.40.1280.10">
    <property type="match status" value="1"/>
</dbReference>
<evidence type="ECO:0000313" key="5">
    <source>
        <dbReference type="Proteomes" id="UP000000379"/>
    </source>
</evidence>
<dbReference type="GO" id="GO:0006396">
    <property type="term" value="P:RNA processing"/>
    <property type="evidence" value="ECO:0007669"/>
    <property type="project" value="InterPro"/>
</dbReference>
<dbReference type="HOGENOM" id="CLU_021322_3_2_0"/>
<keyword evidence="5" id="KW-1185">Reference proteome</keyword>
<keyword evidence="1 4" id="KW-0489">Methyltransferase</keyword>
<dbReference type="InterPro" id="IPR001537">
    <property type="entry name" value="SpoU_MeTrfase"/>
</dbReference>
<dbReference type="PANTHER" id="PTHR43191:SF2">
    <property type="entry name" value="RRNA METHYLTRANSFERASE 3, MITOCHONDRIAL"/>
    <property type="match status" value="1"/>
</dbReference>